<feature type="transmembrane region" description="Helical" evidence="8">
    <location>
        <begin position="110"/>
        <end position="132"/>
    </location>
</feature>
<feature type="transmembrane region" description="Helical" evidence="8">
    <location>
        <begin position="171"/>
        <end position="193"/>
    </location>
</feature>
<dbReference type="Gene3D" id="1.20.1250.20">
    <property type="entry name" value="MFS general substrate transporter like domains"/>
    <property type="match status" value="1"/>
</dbReference>
<feature type="transmembrane region" description="Helical" evidence="8">
    <location>
        <begin position="337"/>
        <end position="355"/>
    </location>
</feature>
<keyword evidence="7 8" id="KW-0472">Membrane</keyword>
<feature type="transmembrane region" description="Helical" evidence="8">
    <location>
        <begin position="205"/>
        <end position="224"/>
    </location>
</feature>
<feature type="transmembrane region" description="Helical" evidence="8">
    <location>
        <begin position="484"/>
        <end position="502"/>
    </location>
</feature>
<dbReference type="GeneID" id="302708386"/>
<protein>
    <submittedName>
        <fullName evidence="10">MFS transporter</fullName>
    </submittedName>
</protein>
<gene>
    <name evidence="10" type="primary">emrB</name>
    <name evidence="10" type="ORF">CKQ54_06165</name>
</gene>
<evidence type="ECO:0000259" key="9">
    <source>
        <dbReference type="PROSITE" id="PS50850"/>
    </source>
</evidence>
<accession>A0ABX9PTR0</accession>
<feature type="transmembrane region" description="Helical" evidence="8">
    <location>
        <begin position="302"/>
        <end position="325"/>
    </location>
</feature>
<proteinExistence type="inferred from homology"/>
<feature type="transmembrane region" description="Helical" evidence="8">
    <location>
        <begin position="144"/>
        <end position="165"/>
    </location>
</feature>
<dbReference type="PROSITE" id="PS50850">
    <property type="entry name" value="MFS"/>
    <property type="match status" value="1"/>
</dbReference>
<dbReference type="InterPro" id="IPR004638">
    <property type="entry name" value="EmrB-like"/>
</dbReference>
<dbReference type="NCBIfam" id="TIGR00711">
    <property type="entry name" value="efflux_EmrB"/>
    <property type="match status" value="1"/>
</dbReference>
<reference evidence="10 11" key="1">
    <citation type="submission" date="2017-08" db="EMBL/GenBank/DDBJ databases">
        <title>Comparative genomics of bacteria isolated from necrotic lesions of AOD affected trees.</title>
        <authorList>
            <person name="Doonan J."/>
            <person name="Denman S."/>
            <person name="Mcdonald J.E."/>
        </authorList>
    </citation>
    <scope>NUCLEOTIDE SEQUENCE [LARGE SCALE GENOMIC DNA]</scope>
    <source>
        <strain evidence="10 11">CIP 105588</strain>
    </source>
</reference>
<dbReference type="Gene3D" id="1.20.1720.10">
    <property type="entry name" value="Multidrug resistance protein D"/>
    <property type="match status" value="1"/>
</dbReference>
<keyword evidence="3" id="KW-0813">Transport</keyword>
<feature type="transmembrane region" description="Helical" evidence="8">
    <location>
        <begin position="375"/>
        <end position="396"/>
    </location>
</feature>
<name>A0ABX9PTR0_9GAMM</name>
<dbReference type="InterPro" id="IPR020846">
    <property type="entry name" value="MFS_dom"/>
</dbReference>
<evidence type="ECO:0000256" key="6">
    <source>
        <dbReference type="ARBA" id="ARBA00022989"/>
    </source>
</evidence>
<dbReference type="InterPro" id="IPR011701">
    <property type="entry name" value="MFS"/>
</dbReference>
<feature type="domain" description="Major facilitator superfamily (MFS) profile" evidence="9">
    <location>
        <begin position="19"/>
        <end position="507"/>
    </location>
</feature>
<dbReference type="PANTHER" id="PTHR42718">
    <property type="entry name" value="MAJOR FACILITATOR SUPERFAMILY MULTIDRUG TRANSPORTER MFSC"/>
    <property type="match status" value="1"/>
</dbReference>
<sequence length="507" mass="55687">MACSSSVLPPLKGSTLIFVTIALAMATFMQMLDSTITNVAIQTISGSLGASSDEGTWVITSFGVANAISIPVTGRLSLRLGERRLFLMSVTLFFMTSFCCGVASSLDMLIFFRIIQGLVAGPLIPLSQSLLLRNYPPEKRTYALAIWSMTVIIAPIFGPILGGYICDNYHWGWIFFINVPMGIAVVLVCSFLLKGRETATQPVKLNLIGLSLLVLGVGSLQIMLDKGKDLDWFSSSTIVTLTIICVVTLPLFVLHEIKDKNPLVDLSLFKSLNFSIAILCIVCAYLIYSGAIVLMPQLLQSVYGYTSVWAGLAYAPIGIMPLIIAPLIGRYNKNIDMRLLVTFSFTVYFICYHWRSVTFTPTIDFTSIIWPQLIQGFAVACFFLPLTTISLAGLSYDKLASATSLSNFLRTLSGSVGTSLTMTLWSRRESVHHAQLTENINSANPVFEHYISSLKTAGLSTAQGLEYINQTITQQSLLISANEIFSVSSYVFLTLTLLVWFAKPYKK</sequence>
<organism evidence="10 11">
    <name type="scientific">Rahnella variigena</name>
    <dbReference type="NCBI Taxonomy" id="574964"/>
    <lineage>
        <taxon>Bacteria</taxon>
        <taxon>Pseudomonadati</taxon>
        <taxon>Pseudomonadota</taxon>
        <taxon>Gammaproteobacteria</taxon>
        <taxon>Enterobacterales</taxon>
        <taxon>Yersiniaceae</taxon>
        <taxon>Rahnella</taxon>
    </lineage>
</organism>
<keyword evidence="5 8" id="KW-0812">Transmembrane</keyword>
<feature type="transmembrane region" description="Helical" evidence="8">
    <location>
        <begin position="85"/>
        <end position="104"/>
    </location>
</feature>
<evidence type="ECO:0000313" key="11">
    <source>
        <dbReference type="Proteomes" id="UP000284853"/>
    </source>
</evidence>
<comment type="similarity">
    <text evidence="2">Belongs to the major facilitator superfamily. EmrB family.</text>
</comment>
<feature type="transmembrane region" description="Helical" evidence="8">
    <location>
        <begin position="15"/>
        <end position="32"/>
    </location>
</feature>
<evidence type="ECO:0000313" key="10">
    <source>
        <dbReference type="EMBL" id="RKF67982.1"/>
    </source>
</evidence>
<evidence type="ECO:0000256" key="1">
    <source>
        <dbReference type="ARBA" id="ARBA00004651"/>
    </source>
</evidence>
<keyword evidence="4" id="KW-1003">Cell membrane</keyword>
<comment type="subcellular location">
    <subcellularLocation>
        <location evidence="1">Cell membrane</location>
        <topology evidence="1">Multi-pass membrane protein</topology>
    </subcellularLocation>
</comment>
<dbReference type="Pfam" id="PF07690">
    <property type="entry name" value="MFS_1"/>
    <property type="match status" value="1"/>
</dbReference>
<keyword evidence="11" id="KW-1185">Reference proteome</keyword>
<feature type="transmembrane region" description="Helical" evidence="8">
    <location>
        <begin position="274"/>
        <end position="296"/>
    </location>
</feature>
<evidence type="ECO:0000256" key="2">
    <source>
        <dbReference type="ARBA" id="ARBA00008537"/>
    </source>
</evidence>
<evidence type="ECO:0000256" key="3">
    <source>
        <dbReference type="ARBA" id="ARBA00022448"/>
    </source>
</evidence>
<dbReference type="CDD" id="cd17503">
    <property type="entry name" value="MFS_LmrB_MDR_like"/>
    <property type="match status" value="1"/>
</dbReference>
<keyword evidence="6 8" id="KW-1133">Transmembrane helix</keyword>
<evidence type="ECO:0000256" key="8">
    <source>
        <dbReference type="SAM" id="Phobius"/>
    </source>
</evidence>
<evidence type="ECO:0000256" key="5">
    <source>
        <dbReference type="ARBA" id="ARBA00022692"/>
    </source>
</evidence>
<dbReference type="PANTHER" id="PTHR42718:SF9">
    <property type="entry name" value="MAJOR FACILITATOR SUPERFAMILY MULTIDRUG TRANSPORTER MFSC"/>
    <property type="match status" value="1"/>
</dbReference>
<evidence type="ECO:0000256" key="4">
    <source>
        <dbReference type="ARBA" id="ARBA00022475"/>
    </source>
</evidence>
<dbReference type="EMBL" id="NSDJ01000001">
    <property type="protein sequence ID" value="RKF67982.1"/>
    <property type="molecule type" value="Genomic_DNA"/>
</dbReference>
<dbReference type="RefSeq" id="WP_120349665.1">
    <property type="nucleotide sequence ID" value="NZ_NSDJ01000001.1"/>
</dbReference>
<dbReference type="InterPro" id="IPR036259">
    <property type="entry name" value="MFS_trans_sf"/>
</dbReference>
<dbReference type="Proteomes" id="UP000284853">
    <property type="component" value="Unassembled WGS sequence"/>
</dbReference>
<comment type="caution">
    <text evidence="10">The sequence shown here is derived from an EMBL/GenBank/DDBJ whole genome shotgun (WGS) entry which is preliminary data.</text>
</comment>
<evidence type="ECO:0000256" key="7">
    <source>
        <dbReference type="ARBA" id="ARBA00023136"/>
    </source>
</evidence>
<dbReference type="SUPFAM" id="SSF103473">
    <property type="entry name" value="MFS general substrate transporter"/>
    <property type="match status" value="1"/>
</dbReference>
<feature type="transmembrane region" description="Helical" evidence="8">
    <location>
        <begin position="236"/>
        <end position="254"/>
    </location>
</feature>